<dbReference type="PANTHER" id="PTHR42679">
    <property type="entry name" value="S-METHYL-5'-THIOADENOSINE PHOSPHORYLASE"/>
    <property type="match status" value="1"/>
</dbReference>
<dbReference type="InterPro" id="IPR035994">
    <property type="entry name" value="Nucleoside_phosphorylase_sf"/>
</dbReference>
<dbReference type="Proteomes" id="UP000244162">
    <property type="component" value="Unassembled WGS sequence"/>
</dbReference>
<organism evidence="4 5">
    <name type="scientific">Sphingomonas oleivorans</name>
    <dbReference type="NCBI Taxonomy" id="1735121"/>
    <lineage>
        <taxon>Bacteria</taxon>
        <taxon>Pseudomonadati</taxon>
        <taxon>Pseudomonadota</taxon>
        <taxon>Alphaproteobacteria</taxon>
        <taxon>Sphingomonadales</taxon>
        <taxon>Sphingomonadaceae</taxon>
        <taxon>Sphingomonas</taxon>
    </lineage>
</organism>
<dbReference type="EMBL" id="NWBU01000004">
    <property type="protein sequence ID" value="PTQ13510.1"/>
    <property type="molecule type" value="Genomic_DNA"/>
</dbReference>
<dbReference type="GO" id="GO:0009116">
    <property type="term" value="P:nucleoside metabolic process"/>
    <property type="evidence" value="ECO:0007669"/>
    <property type="project" value="InterPro"/>
</dbReference>
<dbReference type="Pfam" id="PF01048">
    <property type="entry name" value="PNP_UDP_1"/>
    <property type="match status" value="1"/>
</dbReference>
<evidence type="ECO:0000259" key="3">
    <source>
        <dbReference type="Pfam" id="PF01048"/>
    </source>
</evidence>
<dbReference type="Gene3D" id="3.40.50.1580">
    <property type="entry name" value="Nucleoside phosphorylase domain"/>
    <property type="match status" value="1"/>
</dbReference>
<proteinExistence type="predicted"/>
<keyword evidence="2" id="KW-0808">Transferase</keyword>
<feature type="domain" description="Nucleoside phosphorylase" evidence="3">
    <location>
        <begin position="90"/>
        <end position="264"/>
    </location>
</feature>
<dbReference type="InterPro" id="IPR010044">
    <property type="entry name" value="MTAP"/>
</dbReference>
<dbReference type="PANTHER" id="PTHR42679:SF2">
    <property type="entry name" value="S-METHYL-5'-THIOADENOSINE PHOSPHORYLASE"/>
    <property type="match status" value="1"/>
</dbReference>
<dbReference type="InterPro" id="IPR000845">
    <property type="entry name" value="Nucleoside_phosphorylase_d"/>
</dbReference>
<dbReference type="GO" id="GO:0017061">
    <property type="term" value="F:S-methyl-5-thioadenosine phosphorylase activity"/>
    <property type="evidence" value="ECO:0007669"/>
    <property type="project" value="InterPro"/>
</dbReference>
<reference evidence="4 5" key="1">
    <citation type="submission" date="2017-09" db="EMBL/GenBank/DDBJ databases">
        <title>Sphingomonas panjinensis sp.nov., isolated from oil-contaminated soil.</title>
        <authorList>
            <person name="Wang L."/>
            <person name="Chen L."/>
        </authorList>
    </citation>
    <scope>NUCLEOTIDE SEQUENCE [LARGE SCALE GENOMIC DNA]</scope>
    <source>
        <strain evidence="4 5">FW-11</strain>
    </source>
</reference>
<protein>
    <submittedName>
        <fullName evidence="4">5'-methylthioadenosine phosphorylase</fullName>
    </submittedName>
</protein>
<evidence type="ECO:0000256" key="2">
    <source>
        <dbReference type="ARBA" id="ARBA00022679"/>
    </source>
</evidence>
<dbReference type="AlphaFoldDB" id="A0A2T5G304"/>
<dbReference type="SUPFAM" id="SSF53167">
    <property type="entry name" value="Purine and uridine phosphorylases"/>
    <property type="match status" value="1"/>
</dbReference>
<dbReference type="GO" id="GO:0019509">
    <property type="term" value="P:L-methionine salvage from methylthioadenosine"/>
    <property type="evidence" value="ECO:0007669"/>
    <property type="project" value="TreeGrafter"/>
</dbReference>
<comment type="caution">
    <text evidence="4">The sequence shown here is derived from an EMBL/GenBank/DDBJ whole genome shotgun (WGS) entry which is preliminary data.</text>
</comment>
<dbReference type="OrthoDB" id="1523230at2"/>
<dbReference type="GO" id="GO:0005829">
    <property type="term" value="C:cytosol"/>
    <property type="evidence" value="ECO:0007669"/>
    <property type="project" value="TreeGrafter"/>
</dbReference>
<name>A0A2T5G304_9SPHN</name>
<evidence type="ECO:0000256" key="1">
    <source>
        <dbReference type="ARBA" id="ARBA00022676"/>
    </source>
</evidence>
<evidence type="ECO:0000313" key="4">
    <source>
        <dbReference type="EMBL" id="PTQ13510.1"/>
    </source>
</evidence>
<keyword evidence="1" id="KW-0328">Glycosyltransferase</keyword>
<evidence type="ECO:0000313" key="5">
    <source>
        <dbReference type="Proteomes" id="UP000244162"/>
    </source>
</evidence>
<accession>A0A2T5G304</accession>
<gene>
    <name evidence="4" type="ORF">CLG96_00515</name>
</gene>
<keyword evidence="5" id="KW-1185">Reference proteome</keyword>
<sequence>MLVGLAFGAAPAAAAPEAAAPVAQPPCQAKIAIVGGTFINDAMMKSGLLGQPFTIETAVGPSPEIRCGRSGGISFYYVDGHGGGRFVETWAALYKLGVRDAIGGATAGGINPAMKVRDYVVPNDLIDFNIDRPRLLPASIFKEGEVILPRYTPATDPLLDEILASETEKRLKRDKALADIGVHRGGVVLQAAGGRFETPAEIRMFAKLGGDLVTMSVGTEIAYARMVGINYACLVIISNPAEGLGEWKFDGLSAIYQQLNPVSLDILLAALPRIAALEGKPRVGDALRIHPEMKSGK</sequence>